<protein>
    <recommendedName>
        <fullName evidence="10">L-threonylcarbamoyladenylate synthase</fullName>
        <ecNumber evidence="3">2.7.7.87</ecNumber>
    </recommendedName>
    <alternativeName>
        <fullName evidence="10">L-threonylcarbamoyladenylate synthase</fullName>
    </alternativeName>
</protein>
<evidence type="ECO:0000313" key="13">
    <source>
        <dbReference type="EMBL" id="ATA80914.1"/>
    </source>
</evidence>
<evidence type="ECO:0000256" key="7">
    <source>
        <dbReference type="ARBA" id="ARBA00022695"/>
    </source>
</evidence>
<dbReference type="Gene3D" id="3.90.870.10">
    <property type="entry name" value="DHBP synthase"/>
    <property type="match status" value="1"/>
</dbReference>
<proteinExistence type="inferred from homology"/>
<dbReference type="InterPro" id="IPR006070">
    <property type="entry name" value="Sua5-like_dom"/>
</dbReference>
<evidence type="ECO:0000259" key="12">
    <source>
        <dbReference type="PROSITE" id="PS51163"/>
    </source>
</evidence>
<keyword evidence="7" id="KW-0548">Nucleotidyltransferase</keyword>
<comment type="catalytic activity">
    <reaction evidence="11">
        <text>L-threonine + hydrogencarbonate + ATP = L-threonylcarbamoyladenylate + diphosphate + H2O</text>
        <dbReference type="Rhea" id="RHEA:36407"/>
        <dbReference type="ChEBI" id="CHEBI:15377"/>
        <dbReference type="ChEBI" id="CHEBI:17544"/>
        <dbReference type="ChEBI" id="CHEBI:30616"/>
        <dbReference type="ChEBI" id="CHEBI:33019"/>
        <dbReference type="ChEBI" id="CHEBI:57926"/>
        <dbReference type="ChEBI" id="CHEBI:73682"/>
        <dbReference type="EC" id="2.7.7.87"/>
    </reaction>
</comment>
<keyword evidence="6" id="KW-0819">tRNA processing</keyword>
<keyword evidence="5" id="KW-0808">Transferase</keyword>
<evidence type="ECO:0000256" key="8">
    <source>
        <dbReference type="ARBA" id="ARBA00022741"/>
    </source>
</evidence>
<dbReference type="GO" id="GO:0006450">
    <property type="term" value="P:regulation of translational fidelity"/>
    <property type="evidence" value="ECO:0007669"/>
    <property type="project" value="TreeGrafter"/>
</dbReference>
<dbReference type="EMBL" id="CP022384">
    <property type="protein sequence ID" value="ATA80914.1"/>
    <property type="molecule type" value="Genomic_DNA"/>
</dbReference>
<dbReference type="GO" id="GO:0061710">
    <property type="term" value="F:L-threonylcarbamoyladenylate synthase"/>
    <property type="evidence" value="ECO:0007669"/>
    <property type="project" value="UniProtKB-EC"/>
</dbReference>
<dbReference type="GO" id="GO:0008033">
    <property type="term" value="P:tRNA processing"/>
    <property type="evidence" value="ECO:0007669"/>
    <property type="project" value="UniProtKB-KW"/>
</dbReference>
<accession>A0A250F6Z0</accession>
<dbReference type="Proteomes" id="UP000217276">
    <property type="component" value="Chromosome"/>
</dbReference>
<evidence type="ECO:0000313" key="14">
    <source>
        <dbReference type="Proteomes" id="UP000217276"/>
    </source>
</evidence>
<dbReference type="PANTHER" id="PTHR17490:SF16">
    <property type="entry name" value="THREONYLCARBAMOYL-AMP SYNTHASE"/>
    <property type="match status" value="1"/>
</dbReference>
<dbReference type="GO" id="GO:0000049">
    <property type="term" value="F:tRNA binding"/>
    <property type="evidence" value="ECO:0007669"/>
    <property type="project" value="TreeGrafter"/>
</dbReference>
<dbReference type="PROSITE" id="PS51163">
    <property type="entry name" value="YRDC"/>
    <property type="match status" value="1"/>
</dbReference>
<evidence type="ECO:0000256" key="9">
    <source>
        <dbReference type="ARBA" id="ARBA00022840"/>
    </source>
</evidence>
<dbReference type="NCBIfam" id="TIGR00057">
    <property type="entry name" value="L-threonylcarbamoyladenylate synthase"/>
    <property type="match status" value="1"/>
</dbReference>
<evidence type="ECO:0000256" key="6">
    <source>
        <dbReference type="ARBA" id="ARBA00022694"/>
    </source>
</evidence>
<evidence type="ECO:0000256" key="11">
    <source>
        <dbReference type="ARBA" id="ARBA00048366"/>
    </source>
</evidence>
<name>A0A250F6Z0_9FLAO</name>
<keyword evidence="9" id="KW-0067">ATP-binding</keyword>
<evidence type="ECO:0000256" key="5">
    <source>
        <dbReference type="ARBA" id="ARBA00022679"/>
    </source>
</evidence>
<dbReference type="GO" id="GO:0005524">
    <property type="term" value="F:ATP binding"/>
    <property type="evidence" value="ECO:0007669"/>
    <property type="project" value="UniProtKB-KW"/>
</dbReference>
<keyword evidence="4" id="KW-0963">Cytoplasm</keyword>
<comment type="similarity">
    <text evidence="2">Belongs to the SUA5 family.</text>
</comment>
<dbReference type="RefSeq" id="WP_095912857.1">
    <property type="nucleotide sequence ID" value="NZ_CAUUPF010000001.1"/>
</dbReference>
<gene>
    <name evidence="13" type="ORF">CGC53_00365</name>
</gene>
<keyword evidence="14" id="KW-1185">Reference proteome</keyword>
<dbReference type="EC" id="2.7.7.87" evidence="3"/>
<dbReference type="KEGG" id="clk:CGC53_00365"/>
<evidence type="ECO:0000256" key="1">
    <source>
        <dbReference type="ARBA" id="ARBA00004496"/>
    </source>
</evidence>
<dbReference type="SUPFAM" id="SSF55821">
    <property type="entry name" value="YrdC/RibB"/>
    <property type="match status" value="1"/>
</dbReference>
<evidence type="ECO:0000256" key="10">
    <source>
        <dbReference type="ARBA" id="ARBA00029774"/>
    </source>
</evidence>
<feature type="domain" description="YrdC-like" evidence="12">
    <location>
        <begin position="1"/>
        <end position="185"/>
    </location>
</feature>
<evidence type="ECO:0000256" key="3">
    <source>
        <dbReference type="ARBA" id="ARBA00012584"/>
    </source>
</evidence>
<organism evidence="13 14">
    <name type="scientific">Capnocytophaga leadbetteri</name>
    <dbReference type="NCBI Taxonomy" id="327575"/>
    <lineage>
        <taxon>Bacteria</taxon>
        <taxon>Pseudomonadati</taxon>
        <taxon>Bacteroidota</taxon>
        <taxon>Flavobacteriia</taxon>
        <taxon>Flavobacteriales</taxon>
        <taxon>Flavobacteriaceae</taxon>
        <taxon>Capnocytophaga</taxon>
    </lineage>
</organism>
<sequence length="185" mass="20494">MPNYQQITEILKAGGVILYPTDTVWGIGCDATNLTAVARIFTIKQRSESKSLIILVSSIAMLREYIADLPQNILNYLQKINEPTTIIYENPQLLAPNVIAADNTVAIRLVQDPFCQQMITLFGKPIVSTSANISGQPTPLCFADIPATLVAQCDYVVPYRQDDTAPKKPSRLIKFDKNGELIILR</sequence>
<dbReference type="InterPro" id="IPR050156">
    <property type="entry name" value="TC-AMP_synthase_SUA5"/>
</dbReference>
<dbReference type="InterPro" id="IPR017945">
    <property type="entry name" value="DHBP_synth_RibB-like_a/b_dom"/>
</dbReference>
<dbReference type="AlphaFoldDB" id="A0A250F6Z0"/>
<dbReference type="Pfam" id="PF01300">
    <property type="entry name" value="Sua5_yciO_yrdC"/>
    <property type="match status" value="1"/>
</dbReference>
<evidence type="ECO:0000256" key="4">
    <source>
        <dbReference type="ARBA" id="ARBA00022490"/>
    </source>
</evidence>
<dbReference type="PANTHER" id="PTHR17490">
    <property type="entry name" value="SUA5"/>
    <property type="match status" value="1"/>
</dbReference>
<keyword evidence="8" id="KW-0547">Nucleotide-binding</keyword>
<evidence type="ECO:0000256" key="2">
    <source>
        <dbReference type="ARBA" id="ARBA00007663"/>
    </source>
</evidence>
<dbReference type="GO" id="GO:0005737">
    <property type="term" value="C:cytoplasm"/>
    <property type="evidence" value="ECO:0007669"/>
    <property type="project" value="UniProtKB-SubCell"/>
</dbReference>
<reference evidence="14" key="1">
    <citation type="submission" date="2017-06" db="EMBL/GenBank/DDBJ databases">
        <title>Capnocytophaga spp. assemblies.</title>
        <authorList>
            <person name="Gulvik C.A."/>
        </authorList>
    </citation>
    <scope>NUCLEOTIDE SEQUENCE [LARGE SCALE GENOMIC DNA]</scope>
    <source>
        <strain evidence="14">H6253</strain>
    </source>
</reference>
<dbReference type="GO" id="GO:0003725">
    <property type="term" value="F:double-stranded RNA binding"/>
    <property type="evidence" value="ECO:0007669"/>
    <property type="project" value="InterPro"/>
</dbReference>
<comment type="subcellular location">
    <subcellularLocation>
        <location evidence="1">Cytoplasm</location>
    </subcellularLocation>
</comment>